<dbReference type="SMART" id="SM00175">
    <property type="entry name" value="RAB"/>
    <property type="match status" value="1"/>
</dbReference>
<evidence type="ECO:0000256" key="3">
    <source>
        <dbReference type="ARBA" id="ARBA00022801"/>
    </source>
</evidence>
<evidence type="ECO:0000259" key="5">
    <source>
        <dbReference type="PROSITE" id="PS50097"/>
    </source>
</evidence>
<keyword evidence="7" id="KW-1185">Reference proteome</keyword>
<dbReference type="SUPFAM" id="SSF54695">
    <property type="entry name" value="POZ domain"/>
    <property type="match status" value="1"/>
</dbReference>
<dbReference type="Proteomes" id="UP001150062">
    <property type="component" value="Unassembled WGS sequence"/>
</dbReference>
<feature type="domain" description="BTB" evidence="5">
    <location>
        <begin position="288"/>
        <end position="354"/>
    </location>
</feature>
<dbReference type="InterPro" id="IPR027417">
    <property type="entry name" value="P-loop_NTPase"/>
</dbReference>
<sequence length="393" mass="46751">MEEDYKIMILGDTRDGKTSFQKSLQNNLLCDINDEWQKTYDWLLELETSYHFLEILDIIIQEPIGELFKCFSEKFQGFILMYNVTCKKSFQKVQKFHRKFQMNHRANLEYVLLANKADDQKNTKKRKISRQEGEQLAKEFGCPYFEISLKRKDRLIGDFVDILHYFAITKEKINHEDIVEDFQNLFERQELCDHVFQLQDNKQIGVHRLILECRLKISFEKIQKVLLTITPKQAKHFLKWAYCGYTKNPYFSDIKNVCQKLDLNYIDFSGAKKLINDLKDLNENDKTKDFTLIIGETCIQTHKLILAARSNLFRGFFFSCKKSTNQVKDYSKKSSQNIQNLINFFYTNQFSKPTSKNSYLELLELIDYYQLNMKSSLNNKLHKAKKRKECTIM</sequence>
<evidence type="ECO:0000313" key="7">
    <source>
        <dbReference type="Proteomes" id="UP001150062"/>
    </source>
</evidence>
<dbReference type="PROSITE" id="PS51419">
    <property type="entry name" value="RAB"/>
    <property type="match status" value="1"/>
</dbReference>
<evidence type="ECO:0000256" key="4">
    <source>
        <dbReference type="ARBA" id="ARBA00048098"/>
    </source>
</evidence>
<dbReference type="EC" id="3.6.5.2" evidence="2"/>
<dbReference type="CDD" id="cd18186">
    <property type="entry name" value="BTB_POZ_ZBTB_KLHL-like"/>
    <property type="match status" value="1"/>
</dbReference>
<protein>
    <recommendedName>
        <fullName evidence="2">small monomeric GTPase</fullName>
        <ecNumber evidence="2">3.6.5.2</ecNumber>
    </recommendedName>
</protein>
<dbReference type="PROSITE" id="PS50097">
    <property type="entry name" value="BTB"/>
    <property type="match status" value="1"/>
</dbReference>
<dbReference type="Pfam" id="PF00071">
    <property type="entry name" value="Ras"/>
    <property type="match status" value="1"/>
</dbReference>
<accession>A0ABQ8YN66</accession>
<dbReference type="PROSITE" id="PS51421">
    <property type="entry name" value="RAS"/>
    <property type="match status" value="1"/>
</dbReference>
<evidence type="ECO:0000256" key="1">
    <source>
        <dbReference type="ARBA" id="ARBA00008344"/>
    </source>
</evidence>
<gene>
    <name evidence="6" type="ORF">M0813_19801</name>
</gene>
<dbReference type="InterPro" id="IPR000210">
    <property type="entry name" value="BTB/POZ_dom"/>
</dbReference>
<name>A0ABQ8YN66_9EUKA</name>
<dbReference type="InterPro" id="IPR011333">
    <property type="entry name" value="SKP1/BTB/POZ_sf"/>
</dbReference>
<evidence type="ECO:0000313" key="6">
    <source>
        <dbReference type="EMBL" id="KAJ6246041.1"/>
    </source>
</evidence>
<dbReference type="InterPro" id="IPR001806">
    <property type="entry name" value="Small_GTPase"/>
</dbReference>
<reference evidence="6" key="1">
    <citation type="submission" date="2022-08" db="EMBL/GenBank/DDBJ databases">
        <title>Novel sulfate-reducing endosymbionts in the free-living metamonad Anaeramoeba.</title>
        <authorList>
            <person name="Jerlstrom-Hultqvist J."/>
            <person name="Cepicka I."/>
            <person name="Gallot-Lavallee L."/>
            <person name="Salas-Leiva D."/>
            <person name="Curtis B.A."/>
            <person name="Zahonova K."/>
            <person name="Pipaliya S."/>
            <person name="Dacks J."/>
            <person name="Roger A.J."/>
        </authorList>
    </citation>
    <scope>NUCLEOTIDE SEQUENCE</scope>
    <source>
        <strain evidence="6">Schooner1</strain>
    </source>
</reference>
<organism evidence="6 7">
    <name type="scientific">Anaeramoeba flamelloides</name>
    <dbReference type="NCBI Taxonomy" id="1746091"/>
    <lineage>
        <taxon>Eukaryota</taxon>
        <taxon>Metamonada</taxon>
        <taxon>Anaeramoebidae</taxon>
        <taxon>Anaeramoeba</taxon>
    </lineage>
</organism>
<evidence type="ECO:0000256" key="2">
    <source>
        <dbReference type="ARBA" id="ARBA00011984"/>
    </source>
</evidence>
<dbReference type="SMART" id="SM00225">
    <property type="entry name" value="BTB"/>
    <property type="match status" value="1"/>
</dbReference>
<dbReference type="Gene3D" id="3.40.50.300">
    <property type="entry name" value="P-loop containing nucleotide triphosphate hydrolases"/>
    <property type="match status" value="1"/>
</dbReference>
<dbReference type="InterPro" id="IPR051065">
    <property type="entry name" value="Ras-related_GTPase"/>
</dbReference>
<keyword evidence="3" id="KW-0378">Hydrolase</keyword>
<proteinExistence type="inferred from homology"/>
<comment type="caution">
    <text evidence="6">The sequence shown here is derived from an EMBL/GenBank/DDBJ whole genome shotgun (WGS) entry which is preliminary data.</text>
</comment>
<dbReference type="SUPFAM" id="SSF52540">
    <property type="entry name" value="P-loop containing nucleoside triphosphate hydrolases"/>
    <property type="match status" value="1"/>
</dbReference>
<dbReference type="Gene3D" id="3.30.710.10">
    <property type="entry name" value="Potassium Channel Kv1.1, Chain A"/>
    <property type="match status" value="2"/>
</dbReference>
<dbReference type="EMBL" id="JAOAOG010000140">
    <property type="protein sequence ID" value="KAJ6246041.1"/>
    <property type="molecule type" value="Genomic_DNA"/>
</dbReference>
<comment type="similarity">
    <text evidence="1">Belongs to the small GTPase superfamily. Ras family.</text>
</comment>
<dbReference type="Pfam" id="PF00651">
    <property type="entry name" value="BTB"/>
    <property type="match status" value="1"/>
</dbReference>
<dbReference type="PANTHER" id="PTHR45704">
    <property type="entry name" value="RAS-LIKE FAMILY MEMBER 11"/>
    <property type="match status" value="1"/>
</dbReference>
<comment type="catalytic activity">
    <reaction evidence="4">
        <text>GTP + H2O = GDP + phosphate + H(+)</text>
        <dbReference type="Rhea" id="RHEA:19669"/>
        <dbReference type="ChEBI" id="CHEBI:15377"/>
        <dbReference type="ChEBI" id="CHEBI:15378"/>
        <dbReference type="ChEBI" id="CHEBI:37565"/>
        <dbReference type="ChEBI" id="CHEBI:43474"/>
        <dbReference type="ChEBI" id="CHEBI:58189"/>
        <dbReference type="EC" id="3.6.5.2"/>
    </reaction>
</comment>
<dbReference type="SMART" id="SM00173">
    <property type="entry name" value="RAS"/>
    <property type="match status" value="1"/>
</dbReference>